<dbReference type="SUPFAM" id="SSF52980">
    <property type="entry name" value="Restriction endonuclease-like"/>
    <property type="match status" value="1"/>
</dbReference>
<proteinExistence type="predicted"/>
<feature type="domain" description="DUF559" evidence="1">
    <location>
        <begin position="12"/>
        <end position="115"/>
    </location>
</feature>
<keyword evidence="2" id="KW-0378">Hydrolase</keyword>
<evidence type="ECO:0000259" key="1">
    <source>
        <dbReference type="Pfam" id="PF04480"/>
    </source>
</evidence>
<organism evidence="2 3">
    <name type="scientific">Luteimonas gilva</name>
    <dbReference type="NCBI Taxonomy" id="2572684"/>
    <lineage>
        <taxon>Bacteria</taxon>
        <taxon>Pseudomonadati</taxon>
        <taxon>Pseudomonadota</taxon>
        <taxon>Gammaproteobacteria</taxon>
        <taxon>Lysobacterales</taxon>
        <taxon>Lysobacteraceae</taxon>
        <taxon>Luteimonas</taxon>
    </lineage>
</organism>
<dbReference type="GO" id="GO:0004519">
    <property type="term" value="F:endonuclease activity"/>
    <property type="evidence" value="ECO:0007669"/>
    <property type="project" value="UniProtKB-KW"/>
</dbReference>
<evidence type="ECO:0000313" key="2">
    <source>
        <dbReference type="EMBL" id="TKR29645.1"/>
    </source>
</evidence>
<dbReference type="EMBL" id="SZUA01000003">
    <property type="protein sequence ID" value="TKR29645.1"/>
    <property type="molecule type" value="Genomic_DNA"/>
</dbReference>
<accession>A0A4U5JKM7</accession>
<dbReference type="PANTHER" id="PTHR38590:SF1">
    <property type="entry name" value="BLL0828 PROTEIN"/>
    <property type="match status" value="1"/>
</dbReference>
<keyword evidence="2" id="KW-0255">Endonuclease</keyword>
<dbReference type="OrthoDB" id="9798754at2"/>
<dbReference type="InterPro" id="IPR007569">
    <property type="entry name" value="DUF559"/>
</dbReference>
<protein>
    <submittedName>
        <fullName evidence="2">Endonuclease domain-containing protein</fullName>
    </submittedName>
</protein>
<dbReference type="Gene3D" id="3.40.960.10">
    <property type="entry name" value="VSR Endonuclease"/>
    <property type="match status" value="1"/>
</dbReference>
<keyword evidence="2" id="KW-0540">Nuclease</keyword>
<dbReference type="InterPro" id="IPR047216">
    <property type="entry name" value="Endonuclease_DUF559_bact"/>
</dbReference>
<dbReference type="InterPro" id="IPR011335">
    <property type="entry name" value="Restrct_endonuc-II-like"/>
</dbReference>
<gene>
    <name evidence="2" type="ORF">FCE95_16100</name>
</gene>
<dbReference type="AlphaFoldDB" id="A0A4U5JKM7"/>
<sequence length="136" mass="15141">MPTIKPPLPSRTASISRRLRHGQTDAEAALWRRLKGSQVEGRKFRRQHPIPPYIADFCCVGAGLIVELDGSQHTPESDARRSRFLEARGWKVVRFWDTDVLLNIDGVLDAILNILGPRTLTPTPLPAGEGLEEPTP</sequence>
<dbReference type="Proteomes" id="UP000308707">
    <property type="component" value="Unassembled WGS sequence"/>
</dbReference>
<dbReference type="Pfam" id="PF04480">
    <property type="entry name" value="DUF559"/>
    <property type="match status" value="1"/>
</dbReference>
<evidence type="ECO:0000313" key="3">
    <source>
        <dbReference type="Proteomes" id="UP000308707"/>
    </source>
</evidence>
<name>A0A4U5JKM7_9GAMM</name>
<dbReference type="PANTHER" id="PTHR38590">
    <property type="entry name" value="BLL0828 PROTEIN"/>
    <property type="match status" value="1"/>
</dbReference>
<dbReference type="RefSeq" id="WP_137268048.1">
    <property type="nucleotide sequence ID" value="NZ_SZUA01000003.1"/>
</dbReference>
<comment type="caution">
    <text evidence="2">The sequence shown here is derived from an EMBL/GenBank/DDBJ whole genome shotgun (WGS) entry which is preliminary data.</text>
</comment>
<dbReference type="CDD" id="cd01038">
    <property type="entry name" value="Endonuclease_DUF559"/>
    <property type="match status" value="1"/>
</dbReference>
<keyword evidence="3" id="KW-1185">Reference proteome</keyword>
<reference evidence="2 3" key="1">
    <citation type="submission" date="2019-04" db="EMBL/GenBank/DDBJ databases">
        <title>Reference strain of H23.</title>
        <authorList>
            <person name="Luo X."/>
        </authorList>
    </citation>
    <scope>NUCLEOTIDE SEQUENCE [LARGE SCALE GENOMIC DNA]</scope>
    <source>
        <strain evidence="2 3">H23</strain>
    </source>
</reference>